<accession>A0ABN7L2E6</accession>
<comment type="caution">
    <text evidence="1">The sequence shown here is derived from an EMBL/GenBank/DDBJ whole genome shotgun (WGS) entry which is preliminary data.</text>
</comment>
<keyword evidence="2" id="KW-1185">Reference proteome</keyword>
<gene>
    <name evidence="1" type="ORF">R69658_01648</name>
</gene>
<proteinExistence type="predicted"/>
<name>A0ABN7L2E6_9BURK</name>
<sequence>MLGFLLTVVLGKVYSDWQDSKQRERDAAAKSMNDLRASVDDMVETFQAYFVRAATYVNAVDSDAPLPVVTAAAADFQAAYYKWAERFAIDRINIEQRYPSRIYGTSAVTASSSIETDILDLHRCILVGRQGPPSQIAREQGATHEIVCDTPNTKIPVAVSVRLVRMNVCVGLYSIFLRPDPAYDYTAPDIKIQASHNSFVESNCAPAYVDGVGDKPMPVASAQPAAMDHR</sequence>
<dbReference type="EMBL" id="CAJNAU010000010">
    <property type="protein sequence ID" value="CAE6727357.1"/>
    <property type="molecule type" value="Genomic_DNA"/>
</dbReference>
<evidence type="ECO:0000313" key="2">
    <source>
        <dbReference type="Proteomes" id="UP000674425"/>
    </source>
</evidence>
<organism evidence="1 2">
    <name type="scientific">Paraburkholderia aspalathi</name>
    <dbReference type="NCBI Taxonomy" id="1324617"/>
    <lineage>
        <taxon>Bacteria</taxon>
        <taxon>Pseudomonadati</taxon>
        <taxon>Pseudomonadota</taxon>
        <taxon>Betaproteobacteria</taxon>
        <taxon>Burkholderiales</taxon>
        <taxon>Burkholderiaceae</taxon>
        <taxon>Paraburkholderia</taxon>
    </lineage>
</organism>
<reference evidence="1 2" key="1">
    <citation type="submission" date="2021-02" db="EMBL/GenBank/DDBJ databases">
        <authorList>
            <person name="Vanwijnsberghe S."/>
        </authorList>
    </citation>
    <scope>NUCLEOTIDE SEQUENCE [LARGE SCALE GENOMIC DNA]</scope>
    <source>
        <strain evidence="1 2">R-69658</strain>
    </source>
</reference>
<protein>
    <submittedName>
        <fullName evidence="1">Uncharacterized protein</fullName>
    </submittedName>
</protein>
<dbReference type="Proteomes" id="UP000674425">
    <property type="component" value="Unassembled WGS sequence"/>
</dbReference>
<dbReference type="RefSeq" id="WP_200618731.1">
    <property type="nucleotide sequence ID" value="NZ_CAJNAU010000010.1"/>
</dbReference>
<evidence type="ECO:0000313" key="1">
    <source>
        <dbReference type="EMBL" id="CAE6727357.1"/>
    </source>
</evidence>